<protein>
    <submittedName>
        <fullName evidence="2">DUF6475 domain-containing protein</fullName>
    </submittedName>
</protein>
<accession>A0ABV4JQG2</accession>
<gene>
    <name evidence="2" type="ORF">AB2Z07_05490</name>
</gene>
<sequence>MDWNNEEHRKKFAEGMKGMCELHNRVASKPMLKMYFFALERFDVEDVLRAFIAAVSATKFFPKPAEIIELIQGSPEDVAEVEASKVWEAICRVGGHSSVAFDNPTTAAVIEYGFGGWVKLCSEMKADEEKWFRKDFVKTYSAFSRQNVQHFGELAGRAAISNNGHCKPHDETIALIGNAGKAQAALAAGKQQQGCQITMLVGDTAKQLAVGA</sequence>
<dbReference type="EMBL" id="JBFSOO010000003">
    <property type="protein sequence ID" value="MEZ6852992.1"/>
    <property type="molecule type" value="Genomic_DNA"/>
</dbReference>
<evidence type="ECO:0000313" key="2">
    <source>
        <dbReference type="EMBL" id="MEZ6852992.1"/>
    </source>
</evidence>
<dbReference type="Pfam" id="PF20081">
    <property type="entry name" value="DUF6475"/>
    <property type="match status" value="1"/>
</dbReference>
<dbReference type="RefSeq" id="WP_371150159.1">
    <property type="nucleotide sequence ID" value="NZ_JBFSOO010000003.1"/>
</dbReference>
<keyword evidence="3" id="KW-1185">Reference proteome</keyword>
<reference evidence="2 3" key="1">
    <citation type="submission" date="2024-07" db="EMBL/GenBank/DDBJ databases">
        <title>Active virus-host system and metabolic interactions in a Lokiarchaeon culture.</title>
        <authorList>
            <person name="Ponce Toledo R.I."/>
            <person name="Rodrigues Oliveira T."/>
            <person name="Schleper C."/>
        </authorList>
    </citation>
    <scope>NUCLEOTIDE SEQUENCE [LARGE SCALE GENOMIC DNA]</scope>
    <source>
        <strain evidence="2 3">B35</strain>
    </source>
</reference>
<organism evidence="2 3">
    <name type="scientific">Halodesulfovibrio aestuarii</name>
    <dbReference type="NCBI Taxonomy" id="126333"/>
    <lineage>
        <taxon>Bacteria</taxon>
        <taxon>Pseudomonadati</taxon>
        <taxon>Thermodesulfobacteriota</taxon>
        <taxon>Desulfovibrionia</taxon>
        <taxon>Desulfovibrionales</taxon>
        <taxon>Desulfovibrionaceae</taxon>
        <taxon>Halodesulfovibrio</taxon>
    </lineage>
</organism>
<comment type="caution">
    <text evidence="2">The sequence shown here is derived from an EMBL/GenBank/DDBJ whole genome shotgun (WGS) entry which is preliminary data.</text>
</comment>
<proteinExistence type="predicted"/>
<evidence type="ECO:0000313" key="3">
    <source>
        <dbReference type="Proteomes" id="UP001568358"/>
    </source>
</evidence>
<evidence type="ECO:0000259" key="1">
    <source>
        <dbReference type="Pfam" id="PF20081"/>
    </source>
</evidence>
<feature type="domain" description="DUF6475" evidence="1">
    <location>
        <begin position="99"/>
        <end position="187"/>
    </location>
</feature>
<dbReference type="InterPro" id="IPR045521">
    <property type="entry name" value="DUF6475"/>
</dbReference>
<name>A0ABV4JQG2_9BACT</name>
<dbReference type="Proteomes" id="UP001568358">
    <property type="component" value="Unassembled WGS sequence"/>
</dbReference>